<dbReference type="PANTHER" id="PTHR22854">
    <property type="entry name" value="TRYPTOPHAN BIOSYNTHESIS PROTEIN"/>
    <property type="match status" value="1"/>
</dbReference>
<dbReference type="GO" id="GO:0000162">
    <property type="term" value="P:L-tryptophan biosynthetic process"/>
    <property type="evidence" value="ECO:0007669"/>
    <property type="project" value="UniProtKB-UniRule"/>
</dbReference>
<keyword evidence="6 8" id="KW-0057">Aromatic amino acid biosynthesis</keyword>
<name>A0A238VI37_9BACT</name>
<dbReference type="CDD" id="cd00331">
    <property type="entry name" value="IGPS"/>
    <property type="match status" value="1"/>
</dbReference>
<dbReference type="EC" id="4.1.1.48" evidence="8"/>
<dbReference type="FunFam" id="3.20.20.70:FF:000024">
    <property type="entry name" value="Indole-3-glycerol phosphate synthase"/>
    <property type="match status" value="1"/>
</dbReference>
<evidence type="ECO:0000256" key="3">
    <source>
        <dbReference type="ARBA" id="ARBA00022605"/>
    </source>
</evidence>
<dbReference type="AlphaFoldDB" id="A0A238VI37"/>
<evidence type="ECO:0000256" key="7">
    <source>
        <dbReference type="ARBA" id="ARBA00023239"/>
    </source>
</evidence>
<evidence type="ECO:0000313" key="10">
    <source>
        <dbReference type="EMBL" id="SNR33777.1"/>
    </source>
</evidence>
<evidence type="ECO:0000256" key="6">
    <source>
        <dbReference type="ARBA" id="ARBA00023141"/>
    </source>
</evidence>
<dbReference type="UniPathway" id="UPA00035">
    <property type="reaction ID" value="UER00043"/>
</dbReference>
<dbReference type="EMBL" id="FZNS01000001">
    <property type="protein sequence ID" value="SNR33777.1"/>
    <property type="molecule type" value="Genomic_DNA"/>
</dbReference>
<sequence>MRGATPPVFYSFAMPTILDTIVAHKRQEVADRQSLVPAKLLEKSLYMNAQPLSLRRYLLRDDLSGIIAEFKRKSPSKGFINPHAPVERTTLGYMQAGASALSVLTDTEFFGGKNEDLTTARRYNFCPILRKDFVVDEYQILEAKSIGADAVLLIAAVLTGEEVLRLGRLAKSLGLEVLLEIHNAEELEKTLHPDAVNLVGVNNRNLHDFSVSLDTSGELAQRIPDEYVKVTESGLTSAADIEALRAVGYRGFLIGETFMRHSRPEKACAALVQQLRATEAITLL</sequence>
<comment type="catalytic activity">
    <reaction evidence="1 8">
        <text>1-(2-carboxyphenylamino)-1-deoxy-D-ribulose 5-phosphate + H(+) = (1S,2R)-1-C-(indol-3-yl)glycerol 3-phosphate + CO2 + H2O</text>
        <dbReference type="Rhea" id="RHEA:23476"/>
        <dbReference type="ChEBI" id="CHEBI:15377"/>
        <dbReference type="ChEBI" id="CHEBI:15378"/>
        <dbReference type="ChEBI" id="CHEBI:16526"/>
        <dbReference type="ChEBI" id="CHEBI:58613"/>
        <dbReference type="ChEBI" id="CHEBI:58866"/>
        <dbReference type="EC" id="4.1.1.48"/>
    </reaction>
</comment>
<dbReference type="Pfam" id="PF00218">
    <property type="entry name" value="IGPS"/>
    <property type="match status" value="1"/>
</dbReference>
<evidence type="ECO:0000256" key="1">
    <source>
        <dbReference type="ARBA" id="ARBA00001633"/>
    </source>
</evidence>
<keyword evidence="3 8" id="KW-0028">Amino-acid biosynthesis</keyword>
<evidence type="ECO:0000256" key="2">
    <source>
        <dbReference type="ARBA" id="ARBA00004696"/>
    </source>
</evidence>
<keyword evidence="4 8" id="KW-0210">Decarboxylase</keyword>
<dbReference type="InterPro" id="IPR001468">
    <property type="entry name" value="Indole-3-GlycerolPSynthase_CS"/>
</dbReference>
<dbReference type="GO" id="GO:0004640">
    <property type="term" value="F:phosphoribosylanthranilate isomerase activity"/>
    <property type="evidence" value="ECO:0007669"/>
    <property type="project" value="TreeGrafter"/>
</dbReference>
<dbReference type="PROSITE" id="PS00614">
    <property type="entry name" value="IGPS"/>
    <property type="match status" value="1"/>
</dbReference>
<evidence type="ECO:0000256" key="8">
    <source>
        <dbReference type="HAMAP-Rule" id="MF_00134"/>
    </source>
</evidence>
<comment type="similarity">
    <text evidence="8">Belongs to the TrpC family.</text>
</comment>
<dbReference type="GO" id="GO:0004425">
    <property type="term" value="F:indole-3-glycerol-phosphate synthase activity"/>
    <property type="evidence" value="ECO:0007669"/>
    <property type="project" value="UniProtKB-UniRule"/>
</dbReference>
<evidence type="ECO:0000313" key="11">
    <source>
        <dbReference type="Proteomes" id="UP000198310"/>
    </source>
</evidence>
<keyword evidence="7 8" id="KW-0456">Lyase</keyword>
<dbReference type="InterPro" id="IPR013785">
    <property type="entry name" value="Aldolase_TIM"/>
</dbReference>
<evidence type="ECO:0000256" key="4">
    <source>
        <dbReference type="ARBA" id="ARBA00022793"/>
    </source>
</evidence>
<dbReference type="InterPro" id="IPR011060">
    <property type="entry name" value="RibuloseP-bd_barrel"/>
</dbReference>
<protein>
    <recommendedName>
        <fullName evidence="8">Indole-3-glycerol phosphate synthase</fullName>
        <shortName evidence="8">IGPS</shortName>
        <ecNumber evidence="8">4.1.1.48</ecNumber>
    </recommendedName>
</protein>
<dbReference type="NCBIfam" id="NF001377">
    <property type="entry name" value="PRK00278.2-4"/>
    <property type="match status" value="1"/>
</dbReference>
<dbReference type="Gene3D" id="3.20.20.70">
    <property type="entry name" value="Aldolase class I"/>
    <property type="match status" value="1"/>
</dbReference>
<organism evidence="10 11">
    <name type="scientific">Hymenobacter mucosus</name>
    <dbReference type="NCBI Taxonomy" id="1411120"/>
    <lineage>
        <taxon>Bacteria</taxon>
        <taxon>Pseudomonadati</taxon>
        <taxon>Bacteroidota</taxon>
        <taxon>Cytophagia</taxon>
        <taxon>Cytophagales</taxon>
        <taxon>Hymenobacteraceae</taxon>
        <taxon>Hymenobacter</taxon>
    </lineage>
</organism>
<dbReference type="PANTHER" id="PTHR22854:SF2">
    <property type="entry name" value="INDOLE-3-GLYCEROL-PHOSPHATE SYNTHASE"/>
    <property type="match status" value="1"/>
</dbReference>
<feature type="domain" description="Indole-3-glycerol phosphate synthase" evidence="9">
    <location>
        <begin position="18"/>
        <end position="270"/>
    </location>
</feature>
<dbReference type="InterPro" id="IPR013798">
    <property type="entry name" value="Indole-3-glycerol_P_synth_dom"/>
</dbReference>
<dbReference type="InterPro" id="IPR045186">
    <property type="entry name" value="Indole-3-glycerol_P_synth"/>
</dbReference>
<gene>
    <name evidence="8" type="primary">trpC</name>
    <name evidence="10" type="ORF">SAMN06269173_101677</name>
</gene>
<dbReference type="HAMAP" id="MF_00134_B">
    <property type="entry name" value="IGPS_B"/>
    <property type="match status" value="1"/>
</dbReference>
<reference evidence="11" key="1">
    <citation type="submission" date="2017-06" db="EMBL/GenBank/DDBJ databases">
        <authorList>
            <person name="Varghese N."/>
            <person name="Submissions S."/>
        </authorList>
    </citation>
    <scope>NUCLEOTIDE SEQUENCE [LARGE SCALE GENOMIC DNA]</scope>
    <source>
        <strain evidence="11">DSM 28041</strain>
    </source>
</reference>
<proteinExistence type="inferred from homology"/>
<accession>A0A238VI37</accession>
<evidence type="ECO:0000256" key="5">
    <source>
        <dbReference type="ARBA" id="ARBA00022822"/>
    </source>
</evidence>
<keyword evidence="11" id="KW-1185">Reference proteome</keyword>
<comment type="pathway">
    <text evidence="2 8">Amino-acid biosynthesis; L-tryptophan biosynthesis; L-tryptophan from chorismate: step 4/5.</text>
</comment>
<dbReference type="SUPFAM" id="SSF51366">
    <property type="entry name" value="Ribulose-phoshate binding barrel"/>
    <property type="match status" value="1"/>
</dbReference>
<dbReference type="Proteomes" id="UP000198310">
    <property type="component" value="Unassembled WGS sequence"/>
</dbReference>
<keyword evidence="5 8" id="KW-0822">Tryptophan biosynthesis</keyword>
<evidence type="ECO:0000259" key="9">
    <source>
        <dbReference type="Pfam" id="PF00218"/>
    </source>
</evidence>